<dbReference type="AlphaFoldDB" id="A0AAW1W344"/>
<dbReference type="GO" id="GO:0016020">
    <property type="term" value="C:membrane"/>
    <property type="evidence" value="ECO:0007669"/>
    <property type="project" value="UniProtKB-SubCell"/>
</dbReference>
<dbReference type="InterPro" id="IPR038770">
    <property type="entry name" value="Na+/solute_symporter_sf"/>
</dbReference>
<name>A0AAW1W344_RUBAR</name>
<dbReference type="GO" id="GO:0012505">
    <property type="term" value="C:endomembrane system"/>
    <property type="evidence" value="ECO:0007669"/>
    <property type="project" value="TreeGrafter"/>
</dbReference>
<dbReference type="GO" id="GO:0006813">
    <property type="term" value="P:potassium ion transport"/>
    <property type="evidence" value="ECO:0007669"/>
    <property type="project" value="UniProtKB-KW"/>
</dbReference>
<keyword evidence="3" id="KW-0633">Potassium transport</keyword>
<dbReference type="EMBL" id="JBEDUW010000007">
    <property type="protein sequence ID" value="KAK9913791.1"/>
    <property type="molecule type" value="Genomic_DNA"/>
</dbReference>
<dbReference type="PANTHER" id="PTHR32468:SF108">
    <property type="entry name" value="CATION_H(+) ANTIPORTER 15-LIKE"/>
    <property type="match status" value="1"/>
</dbReference>
<accession>A0AAW1W344</accession>
<protein>
    <submittedName>
        <fullName evidence="7">Uncharacterized protein</fullName>
    </submittedName>
</protein>
<evidence type="ECO:0000256" key="5">
    <source>
        <dbReference type="ARBA" id="ARBA00023065"/>
    </source>
</evidence>
<evidence type="ECO:0000256" key="3">
    <source>
        <dbReference type="ARBA" id="ARBA00022538"/>
    </source>
</evidence>
<evidence type="ECO:0000256" key="2">
    <source>
        <dbReference type="ARBA" id="ARBA00022448"/>
    </source>
</evidence>
<keyword evidence="8" id="KW-1185">Reference proteome</keyword>
<keyword evidence="2" id="KW-0813">Transport</keyword>
<dbReference type="InterPro" id="IPR050794">
    <property type="entry name" value="CPA2_transporter"/>
</dbReference>
<gene>
    <name evidence="7" type="ORF">M0R45_037600</name>
</gene>
<keyword evidence="5" id="KW-0406">Ion transport</keyword>
<comment type="subcellular location">
    <subcellularLocation>
        <location evidence="1">Membrane</location>
        <topology evidence="1">Multi-pass membrane protein</topology>
    </subcellularLocation>
</comment>
<keyword evidence="6" id="KW-0812">Transmembrane</keyword>
<feature type="transmembrane region" description="Helical" evidence="6">
    <location>
        <begin position="69"/>
        <end position="87"/>
    </location>
</feature>
<reference evidence="7 8" key="1">
    <citation type="journal article" date="2023" name="G3 (Bethesda)">
        <title>A chromosome-length genome assembly and annotation of blackberry (Rubus argutus, cv. 'Hillquist').</title>
        <authorList>
            <person name="Bruna T."/>
            <person name="Aryal R."/>
            <person name="Dudchenko O."/>
            <person name="Sargent D.J."/>
            <person name="Mead D."/>
            <person name="Buti M."/>
            <person name="Cavallini A."/>
            <person name="Hytonen T."/>
            <person name="Andres J."/>
            <person name="Pham M."/>
            <person name="Weisz D."/>
            <person name="Mascagni F."/>
            <person name="Usai G."/>
            <person name="Natali L."/>
            <person name="Bassil N."/>
            <person name="Fernandez G.E."/>
            <person name="Lomsadze A."/>
            <person name="Armour M."/>
            <person name="Olukolu B."/>
            <person name="Poorten T."/>
            <person name="Britton C."/>
            <person name="Davik J."/>
            <person name="Ashrafi H."/>
            <person name="Aiden E.L."/>
            <person name="Borodovsky M."/>
            <person name="Worthington M."/>
        </authorList>
    </citation>
    <scope>NUCLEOTIDE SEQUENCE [LARGE SCALE GENOMIC DNA]</scope>
    <source>
        <strain evidence="7">PI 553951</strain>
    </source>
</reference>
<evidence type="ECO:0000313" key="8">
    <source>
        <dbReference type="Proteomes" id="UP001457282"/>
    </source>
</evidence>
<comment type="caution">
    <text evidence="7">The sequence shown here is derived from an EMBL/GenBank/DDBJ whole genome shotgun (WGS) entry which is preliminary data.</text>
</comment>
<feature type="transmembrane region" description="Helical" evidence="6">
    <location>
        <begin position="99"/>
        <end position="122"/>
    </location>
</feature>
<dbReference type="GO" id="GO:0098662">
    <property type="term" value="P:inorganic cation transmembrane transport"/>
    <property type="evidence" value="ECO:0007669"/>
    <property type="project" value="TreeGrafter"/>
</dbReference>
<keyword evidence="4" id="KW-0630">Potassium</keyword>
<keyword evidence="6" id="KW-1133">Transmembrane helix</keyword>
<organism evidence="7 8">
    <name type="scientific">Rubus argutus</name>
    <name type="common">Southern blackberry</name>
    <dbReference type="NCBI Taxonomy" id="59490"/>
    <lineage>
        <taxon>Eukaryota</taxon>
        <taxon>Viridiplantae</taxon>
        <taxon>Streptophyta</taxon>
        <taxon>Embryophyta</taxon>
        <taxon>Tracheophyta</taxon>
        <taxon>Spermatophyta</taxon>
        <taxon>Magnoliopsida</taxon>
        <taxon>eudicotyledons</taxon>
        <taxon>Gunneridae</taxon>
        <taxon>Pentapetalae</taxon>
        <taxon>rosids</taxon>
        <taxon>fabids</taxon>
        <taxon>Rosales</taxon>
        <taxon>Rosaceae</taxon>
        <taxon>Rosoideae</taxon>
        <taxon>Rosoideae incertae sedis</taxon>
        <taxon>Rubus</taxon>
    </lineage>
</organism>
<dbReference type="Proteomes" id="UP001457282">
    <property type="component" value="Unassembled WGS sequence"/>
</dbReference>
<evidence type="ECO:0000256" key="1">
    <source>
        <dbReference type="ARBA" id="ARBA00004141"/>
    </source>
</evidence>
<dbReference type="PANTHER" id="PTHR32468">
    <property type="entry name" value="CATION/H + ANTIPORTER"/>
    <property type="match status" value="1"/>
</dbReference>
<evidence type="ECO:0000313" key="7">
    <source>
        <dbReference type="EMBL" id="KAK9913791.1"/>
    </source>
</evidence>
<evidence type="ECO:0000256" key="6">
    <source>
        <dbReference type="SAM" id="Phobius"/>
    </source>
</evidence>
<feature type="transmembrane region" description="Helical" evidence="6">
    <location>
        <begin position="36"/>
        <end position="57"/>
    </location>
</feature>
<proteinExistence type="predicted"/>
<keyword evidence="6" id="KW-0472">Membrane</keyword>
<dbReference type="GO" id="GO:0006885">
    <property type="term" value="P:regulation of pH"/>
    <property type="evidence" value="ECO:0007669"/>
    <property type="project" value="TreeGrafter"/>
</dbReference>
<evidence type="ECO:0000256" key="4">
    <source>
        <dbReference type="ARBA" id="ARBA00022958"/>
    </source>
</evidence>
<dbReference type="Gene3D" id="1.20.1530.20">
    <property type="match status" value="2"/>
</dbReference>
<sequence length="188" mass="21529">MSFTYFQVVAQALYELNLMSSELGQLAMSSAMLNDVMQWFAMSVRIILTQIVGVTLAGMCCKISFRNSFLLSMIMSMKGIIELNVWRHWRNTQLVDDQFFTQLALSSLVLTTIVTPILRFSYIPQMRLGRSSKYSKVRNIQSSSPNNAEHFAFFVVSTMKKMPAHHHPPRSFKSDGYKSHLHLHCSHS</sequence>